<feature type="domain" description="Anaphase-promoting complex subunit 1 beta-sandwich" evidence="9">
    <location>
        <begin position="1559"/>
        <end position="1641"/>
    </location>
</feature>
<proteinExistence type="inferred from homology"/>
<gene>
    <name evidence="10" type="ORF">K443DRAFT_82817</name>
</gene>
<name>A0A0C9Y6D6_9AGAR</name>
<evidence type="ECO:0000256" key="3">
    <source>
        <dbReference type="ARBA" id="ARBA00022737"/>
    </source>
</evidence>
<dbReference type="InterPro" id="IPR049255">
    <property type="entry name" value="Apc1_N"/>
</dbReference>
<dbReference type="STRING" id="1095629.A0A0C9Y6D6"/>
<dbReference type="Pfam" id="PF18122">
    <property type="entry name" value="APC1_C"/>
    <property type="match status" value="1"/>
</dbReference>
<organism evidence="10 11">
    <name type="scientific">Laccaria amethystina LaAM-08-1</name>
    <dbReference type="NCBI Taxonomy" id="1095629"/>
    <lineage>
        <taxon>Eukaryota</taxon>
        <taxon>Fungi</taxon>
        <taxon>Dikarya</taxon>
        <taxon>Basidiomycota</taxon>
        <taxon>Agaricomycotina</taxon>
        <taxon>Agaricomycetes</taxon>
        <taxon>Agaricomycetidae</taxon>
        <taxon>Agaricales</taxon>
        <taxon>Agaricineae</taxon>
        <taxon>Hydnangiaceae</taxon>
        <taxon>Laccaria</taxon>
    </lineage>
</organism>
<dbReference type="PANTHER" id="PTHR12827">
    <property type="entry name" value="MEIOTIC CHECKPOINT REGULATOR TSG24 FAMILY MEMBER"/>
    <property type="match status" value="1"/>
</dbReference>
<dbReference type="GO" id="GO:0031145">
    <property type="term" value="P:anaphase-promoting complex-dependent catabolic process"/>
    <property type="evidence" value="ECO:0007669"/>
    <property type="project" value="TreeGrafter"/>
</dbReference>
<evidence type="ECO:0000313" key="11">
    <source>
        <dbReference type="Proteomes" id="UP000054477"/>
    </source>
</evidence>
<feature type="compositionally biased region" description="Polar residues" evidence="6">
    <location>
        <begin position="132"/>
        <end position="142"/>
    </location>
</feature>
<dbReference type="InterPro" id="IPR041221">
    <property type="entry name" value="APC1_C"/>
</dbReference>
<dbReference type="GO" id="GO:0005680">
    <property type="term" value="C:anaphase-promoting complex"/>
    <property type="evidence" value="ECO:0007669"/>
    <property type="project" value="InterPro"/>
</dbReference>
<protein>
    <submittedName>
        <fullName evidence="10">Uncharacterized protein</fullName>
    </submittedName>
</protein>
<keyword evidence="3" id="KW-0677">Repeat</keyword>
<dbReference type="Pfam" id="PF21282">
    <property type="entry name" value="APC1_3rd"/>
    <property type="match status" value="1"/>
</dbReference>
<keyword evidence="5" id="KW-0131">Cell cycle</keyword>
<dbReference type="GO" id="GO:0070979">
    <property type="term" value="P:protein K11-linked ubiquitination"/>
    <property type="evidence" value="ECO:0007669"/>
    <property type="project" value="TreeGrafter"/>
</dbReference>
<keyword evidence="2" id="KW-0132">Cell division</keyword>
<accession>A0A0C9Y6D6</accession>
<evidence type="ECO:0000259" key="8">
    <source>
        <dbReference type="Pfam" id="PF18122"/>
    </source>
</evidence>
<sequence>MAPITLYSQGPQASSAHEFLTRTSTASTSTSNETPLLQAIKLALRGSDTELLSSIQSTSFQSKYDTRPRDLTWNAHTVIISYGGVMVKKWNFQEEGESIQWACLGELEQSVTDNGTPSTSHSTAYYASYETPSTAPSSSSRGRPTFGPFSRENVNSTSNPSHPELVPAVFVFLRSVGKIYLQNGLEFTFSLPFIVRKAWPISPHGVMMQRVLEPSELLEAEMMGDSVLPTIFSITSPFAEPAAVGLTTGIMGSDPPTLKDEDENSSSPLKSVIPTEMVVWTSHRHPVSSDDVLVTVDVEKKLLSIWRYVYIKPKDTPVPLTRTRTRGAARKRQSLSGVGSRRTSAILPLSPHIRSREHSPSPDFDLPEMPPLSSLPGMPPTLSTTTTIASLISGTNSSQRSGHTKGRRNSLTRNDLSMTMDRMALGGRLESDIMLAPIEHGRMKAAYWMESVHSMEISATDASSWRNISVCLFDSRSDGNLQRCLMAVCLPNSQVLLLFSVSYGEDKMMKISRISEQPALSITSICATRERVWDLLVLKPGGDLTLLTHGTREIPIRIQHSAVEMEVDSGSSPQLSSLQEADLSLVTLIYQDGRKSSVSFELFPKDTLTIECLELMSVMLPSDASFSLHKTFMERWASRNRSTADFVEFQCFTEALYCVFDVQNEEITMPSNPWLKLARSSAHDRFREDPALRHLRTPPNLPLARPIVSMQKPHPLLAQILYGLHMLGEQLRLSVRRHYHLVKLVTVICRLSMMVRPEWADFWKRLVPDALSVWPSPANTSKSLFLDHVDDRLPVWPADESAILYGRASNPDCKIPWNDILHIASRFDIESSFEYGDCGPMSAMSEVARLYQCLSDGSVAETQKRAENAILAMVEGPGVLEHLPLGIAAPLREAARTCQLAPPGTWPLSAYRAIGRNDLAASASDEPDTLVRHGYQPLKYFTNPTTPRRTVREIVAEAKASASGEVDAVSGVELHLEDFTDIRFGQDRRLEEVARILCSSTTPSIKIVERPELSEHDQTKEHQNQVVRVAERTLALPYGRAMFTFGSVPTVTREAYTIPKIEYTVRMQPLNITVAPEVGKLVPDSINWGEFHNGVAAGLRISPTATGVESSWIAFNKPSDLTPEHAGFLLGLGLTGHLKEMLTWHTFAYLTPKHDLTSIGVLLGLSSANVGNGNQHVTKLLAVHTPALLPTPTVDLNVSLLTQAAGLSGVGLLYLGTRNRRMAEVCLNQISRHDLVQPDLSNEHREAYTYASALAFGMIMLGKGTTIPADMAILKRLTVLIHGDENLLLGNTARPLFDTNLTSPAATIALGLMYLRTERQDIADILTIPDTVLTLDAIQPSFLLVRTIARSLIMWNKIAPTNEWYLRQIPVNICDALEARHRYGKPVDDAMELAHYNILAGCCFALALKYAGTARQEVYQIIVRHFDNFTRLAYASGPAFDHKIKRSAVREGLNLISISLSMVMAGTGEITCLRRIRYAYGMYQQVMYHHGYKYGVHIATHMAMGLLFLGGGRYTLGTSDAAIACMVTAFFPRSHQISSDNKSFLQALRHLWVLAVEPRCLIARDVDTNDVVYLPVKISVKESNKVETTQLISPTLIPDVDKLMSIRVDTPRYWPFYLDTAALPRHKEALLRSQTLYVKRRTAFLSYTEDPKGSRSLFVRSGSSAGDAAMLDFPQITDAKTHPAGDLSEFITSFSNNTLFLAFADHFSREEEGAPEQEKLFYMYCHAALLDSILQDKPQTLQSHLTLWLYRNMSPRSRYFHLRLQDLRFAADFYGKVYDRRFSGRAENNPRPPLLRDTTVLGALHALDRKLDVVRETASFQAVLGMYARGEVIDPQLHADWELVNKHLAWYLLRDGVPASTLLVVLQGLARDAHAQCAGLPEPEGTTDVGALDLGIKEVLHATGSKMSTTFGSGWNLRSLDDIIKAWKVE</sequence>
<comment type="similarity">
    <text evidence="1">Belongs to the APC1 family.</text>
</comment>
<evidence type="ECO:0000256" key="5">
    <source>
        <dbReference type="ARBA" id="ARBA00023306"/>
    </source>
</evidence>
<evidence type="ECO:0000313" key="10">
    <source>
        <dbReference type="EMBL" id="KIK09539.1"/>
    </source>
</evidence>
<dbReference type="GO" id="GO:0007091">
    <property type="term" value="P:metaphase/anaphase transition of mitotic cell cycle"/>
    <property type="evidence" value="ECO:0007669"/>
    <property type="project" value="TreeGrafter"/>
</dbReference>
<dbReference type="InterPro" id="IPR048971">
    <property type="entry name" value="Apc1_3rd"/>
</dbReference>
<reference evidence="11" key="2">
    <citation type="submission" date="2015-01" db="EMBL/GenBank/DDBJ databases">
        <title>Evolutionary Origins and Diversification of the Mycorrhizal Mutualists.</title>
        <authorList>
            <consortium name="DOE Joint Genome Institute"/>
            <consortium name="Mycorrhizal Genomics Consortium"/>
            <person name="Kohler A."/>
            <person name="Kuo A."/>
            <person name="Nagy L.G."/>
            <person name="Floudas D."/>
            <person name="Copeland A."/>
            <person name="Barry K.W."/>
            <person name="Cichocki N."/>
            <person name="Veneault-Fourrey C."/>
            <person name="LaButti K."/>
            <person name="Lindquist E.A."/>
            <person name="Lipzen A."/>
            <person name="Lundell T."/>
            <person name="Morin E."/>
            <person name="Murat C."/>
            <person name="Riley R."/>
            <person name="Ohm R."/>
            <person name="Sun H."/>
            <person name="Tunlid A."/>
            <person name="Henrissat B."/>
            <person name="Grigoriev I.V."/>
            <person name="Hibbett D.S."/>
            <person name="Martin F."/>
        </authorList>
    </citation>
    <scope>NUCLEOTIDE SEQUENCE [LARGE SCALE GENOMIC DNA]</scope>
    <source>
        <strain evidence="11">LaAM-08-1</strain>
    </source>
</reference>
<dbReference type="GO" id="GO:0060090">
    <property type="term" value="F:molecular adaptor activity"/>
    <property type="evidence" value="ECO:0007669"/>
    <property type="project" value="TreeGrafter"/>
</dbReference>
<dbReference type="Pfam" id="PF12859">
    <property type="entry name" value="ANAPC1"/>
    <property type="match status" value="1"/>
</dbReference>
<evidence type="ECO:0000259" key="7">
    <source>
        <dbReference type="Pfam" id="PF12859"/>
    </source>
</evidence>
<dbReference type="InterPro" id="IPR011989">
    <property type="entry name" value="ARM-like"/>
</dbReference>
<dbReference type="Gene3D" id="1.25.10.10">
    <property type="entry name" value="Leucine-rich Repeat Variant"/>
    <property type="match status" value="2"/>
</dbReference>
<feature type="region of interest" description="Disordered" evidence="6">
    <location>
        <begin position="130"/>
        <end position="160"/>
    </location>
</feature>
<dbReference type="Proteomes" id="UP000054477">
    <property type="component" value="Unassembled WGS sequence"/>
</dbReference>
<feature type="region of interest" description="Disordered" evidence="6">
    <location>
        <begin position="318"/>
        <end position="342"/>
    </location>
</feature>
<keyword evidence="4" id="KW-0498">Mitosis</keyword>
<dbReference type="OrthoDB" id="26401at2759"/>
<evidence type="ECO:0000256" key="1">
    <source>
        <dbReference type="ARBA" id="ARBA00010547"/>
    </source>
</evidence>
<evidence type="ECO:0000256" key="2">
    <source>
        <dbReference type="ARBA" id="ARBA00022618"/>
    </source>
</evidence>
<feature type="compositionally biased region" description="Basic residues" evidence="6">
    <location>
        <begin position="323"/>
        <end position="333"/>
    </location>
</feature>
<evidence type="ECO:0000256" key="4">
    <source>
        <dbReference type="ARBA" id="ARBA00022776"/>
    </source>
</evidence>
<feature type="domain" description="Anaphase-promoting complex subunit 1 C-terminal" evidence="8">
    <location>
        <begin position="1689"/>
        <end position="1858"/>
    </location>
</feature>
<feature type="region of interest" description="Disordered" evidence="6">
    <location>
        <begin position="392"/>
        <end position="414"/>
    </location>
</feature>
<keyword evidence="11" id="KW-1185">Reference proteome</keyword>
<dbReference type="HOGENOM" id="CLU_001202_3_0_1"/>
<evidence type="ECO:0000259" key="9">
    <source>
        <dbReference type="Pfam" id="PF21282"/>
    </source>
</evidence>
<feature type="domain" description="Anaphase-promoting complex subunit 1 N-terminal" evidence="7">
    <location>
        <begin position="65"/>
        <end position="214"/>
    </location>
</feature>
<dbReference type="EMBL" id="KN838538">
    <property type="protein sequence ID" value="KIK09539.1"/>
    <property type="molecule type" value="Genomic_DNA"/>
</dbReference>
<reference evidence="10 11" key="1">
    <citation type="submission" date="2014-04" db="EMBL/GenBank/DDBJ databases">
        <authorList>
            <consortium name="DOE Joint Genome Institute"/>
            <person name="Kuo A."/>
            <person name="Kohler A."/>
            <person name="Nagy L.G."/>
            <person name="Floudas D."/>
            <person name="Copeland A."/>
            <person name="Barry K.W."/>
            <person name="Cichocki N."/>
            <person name="Veneault-Fourrey C."/>
            <person name="LaButti K."/>
            <person name="Lindquist E.A."/>
            <person name="Lipzen A."/>
            <person name="Lundell T."/>
            <person name="Morin E."/>
            <person name="Murat C."/>
            <person name="Sun H."/>
            <person name="Tunlid A."/>
            <person name="Henrissat B."/>
            <person name="Grigoriev I.V."/>
            <person name="Hibbett D.S."/>
            <person name="Martin F."/>
            <person name="Nordberg H.P."/>
            <person name="Cantor M.N."/>
            <person name="Hua S.X."/>
        </authorList>
    </citation>
    <scope>NUCLEOTIDE SEQUENCE [LARGE SCALE GENOMIC DNA]</scope>
    <source>
        <strain evidence="10 11">LaAM-08-1</strain>
    </source>
</reference>
<dbReference type="InterPro" id="IPR024990">
    <property type="entry name" value="Apc1"/>
</dbReference>
<dbReference type="GO" id="GO:0051301">
    <property type="term" value="P:cell division"/>
    <property type="evidence" value="ECO:0007669"/>
    <property type="project" value="UniProtKB-KW"/>
</dbReference>
<dbReference type="PANTHER" id="PTHR12827:SF3">
    <property type="entry name" value="ANAPHASE-PROMOTING COMPLEX SUBUNIT 1"/>
    <property type="match status" value="1"/>
</dbReference>
<evidence type="ECO:0000256" key="6">
    <source>
        <dbReference type="SAM" id="MobiDB-lite"/>
    </source>
</evidence>